<keyword evidence="1" id="KW-0812">Transmembrane</keyword>
<gene>
    <name evidence="2" type="ORF">MNBD_GAMMA06-2069</name>
</gene>
<feature type="transmembrane region" description="Helical" evidence="1">
    <location>
        <begin position="64"/>
        <end position="83"/>
    </location>
</feature>
<dbReference type="EMBL" id="UOFD01000037">
    <property type="protein sequence ID" value="VAW51869.1"/>
    <property type="molecule type" value="Genomic_DNA"/>
</dbReference>
<name>A0A3B0WRH6_9ZZZZ</name>
<evidence type="ECO:0000256" key="1">
    <source>
        <dbReference type="SAM" id="Phobius"/>
    </source>
</evidence>
<protein>
    <submittedName>
        <fullName evidence="2">Uncharacterized protein</fullName>
    </submittedName>
</protein>
<accession>A0A3B0WRH6</accession>
<evidence type="ECO:0000313" key="2">
    <source>
        <dbReference type="EMBL" id="VAW51869.1"/>
    </source>
</evidence>
<sequence>MLGAGLGMKLAHMRNNKPHQKCTRCGLRYTIDKEYCSHCHGLSDSQLIELKEKISNDHEENHKLGKIFIVVAFIIAGIMLVVIL</sequence>
<proteinExistence type="predicted"/>
<reference evidence="2" key="1">
    <citation type="submission" date="2018-06" db="EMBL/GenBank/DDBJ databases">
        <authorList>
            <person name="Zhirakovskaya E."/>
        </authorList>
    </citation>
    <scope>NUCLEOTIDE SEQUENCE</scope>
</reference>
<keyword evidence="1" id="KW-1133">Transmembrane helix</keyword>
<organism evidence="2">
    <name type="scientific">hydrothermal vent metagenome</name>
    <dbReference type="NCBI Taxonomy" id="652676"/>
    <lineage>
        <taxon>unclassified sequences</taxon>
        <taxon>metagenomes</taxon>
        <taxon>ecological metagenomes</taxon>
    </lineage>
</organism>
<dbReference type="AlphaFoldDB" id="A0A3B0WRH6"/>
<keyword evidence="1" id="KW-0472">Membrane</keyword>